<feature type="transmembrane region" description="Helical" evidence="6">
    <location>
        <begin position="142"/>
        <end position="160"/>
    </location>
</feature>
<feature type="transmembrane region" description="Helical" evidence="6">
    <location>
        <begin position="236"/>
        <end position="259"/>
    </location>
</feature>
<evidence type="ECO:0000256" key="3">
    <source>
        <dbReference type="ARBA" id="ARBA00022989"/>
    </source>
</evidence>
<feature type="transmembrane region" description="Helical" evidence="6">
    <location>
        <begin position="308"/>
        <end position="328"/>
    </location>
</feature>
<dbReference type="EMBL" id="KN837111">
    <property type="protein sequence ID" value="KIJ45636.1"/>
    <property type="molecule type" value="Genomic_DNA"/>
</dbReference>
<name>A0A0C9W3B8_SPHS4</name>
<proteinExistence type="predicted"/>
<evidence type="ECO:0000256" key="5">
    <source>
        <dbReference type="SAM" id="MobiDB-lite"/>
    </source>
</evidence>
<feature type="transmembrane region" description="Helical" evidence="6">
    <location>
        <begin position="33"/>
        <end position="58"/>
    </location>
</feature>
<dbReference type="Proteomes" id="UP000054279">
    <property type="component" value="Unassembled WGS sequence"/>
</dbReference>
<sequence>MVAFHETDDSPQLNDTRHVTSKVARVLRTTRQYIAGLLLLSIVVVLWTLSNFVTQALFINGYHKPFLVTYLNTSSFAFYLIPSAIRYYYKRRQDDKGNGPNREQYAPLPTSSALEIASSAPPGPVEPSSDYTDLPPLTTTETAQLASIFCFFWFIANWSLNAALDYTWVASATILSATSGFFTLGIGRFFKVESLTLLKVIAVFTSFVGVLLVSLSDGSAIPGDAPLDPSNPAPRPVFGDILAILSAVFYALYVILLKVRIGSESRINMQLFFGFVGAFNIIALVPVGFLLHITGYEPFNLPSTRNEWGAVVINMFITLSSDYIYVLAMLKTTPLVVTVGLSLTIPLAILGDQFLNIPTRGQAIFGAFLVLGSFVLVGWEDRDPASPKGDLENVDVASRELESERETQ</sequence>
<evidence type="ECO:0000256" key="2">
    <source>
        <dbReference type="ARBA" id="ARBA00022692"/>
    </source>
</evidence>
<reference evidence="7 8" key="1">
    <citation type="submission" date="2014-06" db="EMBL/GenBank/DDBJ databases">
        <title>Evolutionary Origins and Diversification of the Mycorrhizal Mutualists.</title>
        <authorList>
            <consortium name="DOE Joint Genome Institute"/>
            <consortium name="Mycorrhizal Genomics Consortium"/>
            <person name="Kohler A."/>
            <person name="Kuo A."/>
            <person name="Nagy L.G."/>
            <person name="Floudas D."/>
            <person name="Copeland A."/>
            <person name="Barry K.W."/>
            <person name="Cichocki N."/>
            <person name="Veneault-Fourrey C."/>
            <person name="LaButti K."/>
            <person name="Lindquist E.A."/>
            <person name="Lipzen A."/>
            <person name="Lundell T."/>
            <person name="Morin E."/>
            <person name="Murat C."/>
            <person name="Riley R."/>
            <person name="Ohm R."/>
            <person name="Sun H."/>
            <person name="Tunlid A."/>
            <person name="Henrissat B."/>
            <person name="Grigoriev I.V."/>
            <person name="Hibbett D.S."/>
            <person name="Martin F."/>
        </authorList>
    </citation>
    <scope>NUCLEOTIDE SEQUENCE [LARGE SCALE GENOMIC DNA]</scope>
    <source>
        <strain evidence="7 8">SS14</strain>
    </source>
</reference>
<gene>
    <name evidence="7" type="ORF">M422DRAFT_67097</name>
</gene>
<accession>A0A0C9W3B8</accession>
<dbReference type="PANTHER" id="PTHR23051:SF0">
    <property type="entry name" value="SOLUTE CARRIER FAMILY 35 MEMBER F5"/>
    <property type="match status" value="1"/>
</dbReference>
<evidence type="ECO:0008006" key="9">
    <source>
        <dbReference type="Google" id="ProtNLM"/>
    </source>
</evidence>
<evidence type="ECO:0000313" key="8">
    <source>
        <dbReference type="Proteomes" id="UP000054279"/>
    </source>
</evidence>
<evidence type="ECO:0000256" key="6">
    <source>
        <dbReference type="SAM" id="Phobius"/>
    </source>
</evidence>
<evidence type="ECO:0000256" key="4">
    <source>
        <dbReference type="ARBA" id="ARBA00023136"/>
    </source>
</evidence>
<dbReference type="SUPFAM" id="SSF103481">
    <property type="entry name" value="Multidrug resistance efflux transporter EmrE"/>
    <property type="match status" value="1"/>
</dbReference>
<evidence type="ECO:0000313" key="7">
    <source>
        <dbReference type="EMBL" id="KIJ45636.1"/>
    </source>
</evidence>
<comment type="subcellular location">
    <subcellularLocation>
        <location evidence="1">Membrane</location>
        <topology evidence="1">Multi-pass membrane protein</topology>
    </subcellularLocation>
</comment>
<keyword evidence="2 6" id="KW-0812">Transmembrane</keyword>
<protein>
    <recommendedName>
        <fullName evidence="9">EamA domain-containing protein</fullName>
    </recommendedName>
</protein>
<dbReference type="PANTHER" id="PTHR23051">
    <property type="entry name" value="SOLUTE CARRIER FAMILY 35, MEMBER F5"/>
    <property type="match status" value="1"/>
</dbReference>
<dbReference type="HOGENOM" id="CLU_026578_1_0_1"/>
<dbReference type="AlphaFoldDB" id="A0A0C9W3B8"/>
<organism evidence="7 8">
    <name type="scientific">Sphaerobolus stellatus (strain SS14)</name>
    <dbReference type="NCBI Taxonomy" id="990650"/>
    <lineage>
        <taxon>Eukaryota</taxon>
        <taxon>Fungi</taxon>
        <taxon>Dikarya</taxon>
        <taxon>Basidiomycota</taxon>
        <taxon>Agaricomycotina</taxon>
        <taxon>Agaricomycetes</taxon>
        <taxon>Phallomycetidae</taxon>
        <taxon>Geastrales</taxon>
        <taxon>Sphaerobolaceae</taxon>
        <taxon>Sphaerobolus</taxon>
    </lineage>
</organism>
<keyword evidence="8" id="KW-1185">Reference proteome</keyword>
<dbReference type="OrthoDB" id="1436450at2759"/>
<dbReference type="InterPro" id="IPR037185">
    <property type="entry name" value="EmrE-like"/>
</dbReference>
<feature type="transmembrane region" description="Helical" evidence="6">
    <location>
        <begin position="166"/>
        <end position="190"/>
    </location>
</feature>
<dbReference type="GO" id="GO:0000329">
    <property type="term" value="C:fungal-type vacuole membrane"/>
    <property type="evidence" value="ECO:0007669"/>
    <property type="project" value="TreeGrafter"/>
</dbReference>
<feature type="transmembrane region" description="Helical" evidence="6">
    <location>
        <begin position="335"/>
        <end position="355"/>
    </location>
</feature>
<feature type="transmembrane region" description="Helical" evidence="6">
    <location>
        <begin position="271"/>
        <end position="296"/>
    </location>
</feature>
<feature type="transmembrane region" description="Helical" evidence="6">
    <location>
        <begin position="70"/>
        <end position="89"/>
    </location>
</feature>
<keyword evidence="4 6" id="KW-0472">Membrane</keyword>
<evidence type="ECO:0000256" key="1">
    <source>
        <dbReference type="ARBA" id="ARBA00004141"/>
    </source>
</evidence>
<feature type="transmembrane region" description="Helical" evidence="6">
    <location>
        <begin position="361"/>
        <end position="379"/>
    </location>
</feature>
<keyword evidence="3 6" id="KW-1133">Transmembrane helix</keyword>
<feature type="transmembrane region" description="Helical" evidence="6">
    <location>
        <begin position="197"/>
        <end position="216"/>
    </location>
</feature>
<feature type="region of interest" description="Disordered" evidence="5">
    <location>
        <begin position="384"/>
        <end position="408"/>
    </location>
</feature>